<dbReference type="InterPro" id="IPR036188">
    <property type="entry name" value="FAD/NAD-bd_sf"/>
</dbReference>
<evidence type="ECO:0000259" key="1">
    <source>
        <dbReference type="Pfam" id="PF13454"/>
    </source>
</evidence>
<dbReference type="SUPFAM" id="SSF51905">
    <property type="entry name" value="FAD/NAD(P)-binding domain"/>
    <property type="match status" value="1"/>
</dbReference>
<dbReference type="RefSeq" id="WP_084099375.1">
    <property type="nucleotide sequence ID" value="NZ_FWXK01000007.1"/>
</dbReference>
<dbReference type="PANTHER" id="PTHR40254">
    <property type="entry name" value="BLR0577 PROTEIN"/>
    <property type="match status" value="1"/>
</dbReference>
<gene>
    <name evidence="2" type="ORF">SAMN04487984_1265</name>
</gene>
<dbReference type="EMBL" id="FWXK01000007">
    <property type="protein sequence ID" value="SMC46049.1"/>
    <property type="molecule type" value="Genomic_DNA"/>
</dbReference>
<name>A0A1W1ZC93_9LACT</name>
<evidence type="ECO:0000313" key="3">
    <source>
        <dbReference type="Proteomes" id="UP000243884"/>
    </source>
</evidence>
<proteinExistence type="predicted"/>
<evidence type="ECO:0000313" key="2">
    <source>
        <dbReference type="EMBL" id="SMC46049.1"/>
    </source>
</evidence>
<dbReference type="Proteomes" id="UP000243884">
    <property type="component" value="Unassembled WGS sequence"/>
</dbReference>
<dbReference type="InterPro" id="IPR052189">
    <property type="entry name" value="L-asp_N-monooxygenase_NS-form"/>
</dbReference>
<dbReference type="InterPro" id="IPR038732">
    <property type="entry name" value="HpyO/CreE_NAD-binding"/>
</dbReference>
<keyword evidence="3" id="KW-1185">Reference proteome</keyword>
<dbReference type="Pfam" id="PF13454">
    <property type="entry name" value="NAD_binding_9"/>
    <property type="match status" value="1"/>
</dbReference>
<protein>
    <submittedName>
        <fullName evidence="2">Uncharacterized NAD(P)/FAD-binding protein YdhS</fullName>
    </submittedName>
</protein>
<dbReference type="OrthoDB" id="2211465at2"/>
<organism evidence="2 3">
    <name type="scientific">Aerococcus suis</name>
    <dbReference type="NCBI Taxonomy" id="371602"/>
    <lineage>
        <taxon>Bacteria</taxon>
        <taxon>Bacillati</taxon>
        <taxon>Bacillota</taxon>
        <taxon>Bacilli</taxon>
        <taxon>Lactobacillales</taxon>
        <taxon>Aerococcaceae</taxon>
        <taxon>Aerococcus</taxon>
    </lineage>
</organism>
<accession>A0A1W1ZC93</accession>
<feature type="domain" description="FAD-dependent urate hydroxylase HpyO/Asp monooxygenase CreE-like FAD/NAD(P)-binding" evidence="1">
    <location>
        <begin position="4"/>
        <end position="166"/>
    </location>
</feature>
<sequence>MRVAIIGLGASGTAITTELLNDEQFGENDRLDIFETRERLGAGLPYEPEDERVLINTSPGALSMDKRNKQAFTDWLNTHISSDKDFSHWFAPRDYYGRYLNDHIQPYLADERVHVIKQRVKDMQILNQDGEVVYNQRHLNHPYYALQTTDNTWHQPYDAVFLAIGHPPYRDPYHLREVENYIHHPAPLKENLAYLNAEEAIGIIGSGLTGLDIIRYLNHHYTFEQPVTFYIRTEPFTTVIQPELEEEKPHSLTREWQAEQLETYGGIIPLQIIFEQIKADFKAHDITYDYILENCGSGSIEQIRHQVNEADPQMQAFQKYISGLYPEMSALINVLPTSDRQEFFTHYSKKIIHFLNIMPKETLELVIHLLDQGQLRIVSGLTDIEKTDQQFTLTANNDTYTADVLINATGFENRLSVAKEQDAFIKTLYEKGIIMADEVGGIKVTWPYTQLISSRYGQLDHVYTLGTWILATQFPNNAVSSNVRQACRIVHHFLDTYEE</sequence>
<dbReference type="PANTHER" id="PTHR40254:SF1">
    <property type="entry name" value="BLR0577 PROTEIN"/>
    <property type="match status" value="1"/>
</dbReference>
<reference evidence="3" key="1">
    <citation type="submission" date="2017-04" db="EMBL/GenBank/DDBJ databases">
        <authorList>
            <person name="Varghese N."/>
            <person name="Submissions S."/>
        </authorList>
    </citation>
    <scope>NUCLEOTIDE SEQUENCE [LARGE SCALE GENOMIC DNA]</scope>
    <source>
        <strain evidence="3">DSM 21500</strain>
    </source>
</reference>
<dbReference type="Gene3D" id="3.50.50.60">
    <property type="entry name" value="FAD/NAD(P)-binding domain"/>
    <property type="match status" value="1"/>
</dbReference>
<dbReference type="AlphaFoldDB" id="A0A1W1ZC93"/>
<dbReference type="STRING" id="371602.SAMN04487984_1265"/>